<dbReference type="Proteomes" id="UP000216433">
    <property type="component" value="Unassembled WGS sequence"/>
</dbReference>
<protein>
    <recommendedName>
        <fullName evidence="3">HEAT repeat domain-containing protein</fullName>
    </recommendedName>
</protein>
<proteinExistence type="predicted"/>
<reference evidence="1 2" key="1">
    <citation type="submission" date="2017-06" db="EMBL/GenBank/DDBJ databases">
        <title>Genome sequencing and assembly of Stenotrophomonas maltophilia DF07.</title>
        <authorList>
            <person name="Iyer R."/>
        </authorList>
    </citation>
    <scope>NUCLEOTIDE SEQUENCE [LARGE SCALE GENOMIC DNA]</scope>
    <source>
        <strain evidence="1 2">DF07</strain>
    </source>
</reference>
<evidence type="ECO:0000313" key="2">
    <source>
        <dbReference type="Proteomes" id="UP000216433"/>
    </source>
</evidence>
<sequence length="80" mass="8549">MNCRNDVVERIHRIFLSAGVGSNKQLEAVRALGRAGGPKAAELLEQIYQQAFSNSALQMACVAALGEAARGFQVSAERDS</sequence>
<dbReference type="AlphaFoldDB" id="A0A1A6WR87"/>
<dbReference type="EMBL" id="NJGC01000003">
    <property type="protein sequence ID" value="PAM73671.1"/>
    <property type="molecule type" value="Genomic_DNA"/>
</dbReference>
<gene>
    <name evidence="1" type="ORF">CEK00_03815</name>
</gene>
<evidence type="ECO:0008006" key="3">
    <source>
        <dbReference type="Google" id="ProtNLM"/>
    </source>
</evidence>
<organism evidence="1 2">
    <name type="scientific">Stenotrophomonas maltophilia</name>
    <name type="common">Pseudomonas maltophilia</name>
    <name type="synonym">Xanthomonas maltophilia</name>
    <dbReference type="NCBI Taxonomy" id="40324"/>
    <lineage>
        <taxon>Bacteria</taxon>
        <taxon>Pseudomonadati</taxon>
        <taxon>Pseudomonadota</taxon>
        <taxon>Gammaproteobacteria</taxon>
        <taxon>Lysobacterales</taxon>
        <taxon>Lysobacteraceae</taxon>
        <taxon>Stenotrophomonas</taxon>
        <taxon>Stenotrophomonas maltophilia group</taxon>
    </lineage>
</organism>
<dbReference type="RefSeq" id="WP_005418653.1">
    <property type="nucleotide sequence ID" value="NZ_JAAAFA010000007.1"/>
</dbReference>
<evidence type="ECO:0000313" key="1">
    <source>
        <dbReference type="EMBL" id="PAM73671.1"/>
    </source>
</evidence>
<comment type="caution">
    <text evidence="1">The sequence shown here is derived from an EMBL/GenBank/DDBJ whole genome shotgun (WGS) entry which is preliminary data.</text>
</comment>
<name>A0A1A6WR87_STEMA</name>
<accession>A0A1A6WR87</accession>